<feature type="compositionally biased region" description="Polar residues" evidence="11">
    <location>
        <begin position="1012"/>
        <end position="1038"/>
    </location>
</feature>
<dbReference type="Proteomes" id="UP000585614">
    <property type="component" value="Unassembled WGS sequence"/>
</dbReference>
<evidence type="ECO:0000313" key="15">
    <source>
        <dbReference type="Proteomes" id="UP000585614"/>
    </source>
</evidence>
<feature type="region of interest" description="Disordered" evidence="11">
    <location>
        <begin position="417"/>
        <end position="472"/>
    </location>
</feature>
<keyword evidence="1 12" id="KW-0732">Signal</keyword>
<feature type="compositionally biased region" description="Low complexity" evidence="11">
    <location>
        <begin position="1160"/>
        <end position="1186"/>
    </location>
</feature>
<feature type="disulfide bond" evidence="9">
    <location>
        <begin position="270"/>
        <end position="280"/>
    </location>
</feature>
<feature type="region of interest" description="Disordered" evidence="11">
    <location>
        <begin position="871"/>
        <end position="1186"/>
    </location>
</feature>
<accession>A0A7J7SL47</accession>
<evidence type="ECO:0000256" key="2">
    <source>
        <dbReference type="ARBA" id="ARBA00022737"/>
    </source>
</evidence>
<feature type="compositionally biased region" description="Polar residues" evidence="11">
    <location>
        <begin position="1088"/>
        <end position="1109"/>
    </location>
</feature>
<evidence type="ECO:0000313" key="14">
    <source>
        <dbReference type="EMBL" id="KAF6289151.1"/>
    </source>
</evidence>
<feature type="disulfide bond" evidence="9">
    <location>
        <begin position="332"/>
        <end position="396"/>
    </location>
</feature>
<dbReference type="SMART" id="SM00202">
    <property type="entry name" value="SR"/>
    <property type="match status" value="5"/>
</dbReference>
<evidence type="ECO:0000259" key="13">
    <source>
        <dbReference type="PROSITE" id="PS50287"/>
    </source>
</evidence>
<protein>
    <recommendedName>
        <fullName evidence="8">Soluble scavenger receptor cysteine-rich domain-containing protein SSC5D</fullName>
    </recommendedName>
</protein>
<dbReference type="InterPro" id="IPR001190">
    <property type="entry name" value="SRCR"/>
</dbReference>
<feature type="chain" id="PRO_5029682420" description="Soluble scavenger receptor cysteine-rich domain-containing protein SSC5D" evidence="12">
    <location>
        <begin position="20"/>
        <end position="1424"/>
    </location>
</feature>
<dbReference type="GO" id="GO:0031012">
    <property type="term" value="C:extracellular matrix"/>
    <property type="evidence" value="ECO:0007669"/>
    <property type="project" value="TreeGrafter"/>
</dbReference>
<reference evidence="14 15" key="1">
    <citation type="journal article" date="2020" name="Nature">
        <title>Six reference-quality genomes reveal evolution of bat adaptations.</title>
        <authorList>
            <person name="Jebb D."/>
            <person name="Huang Z."/>
            <person name="Pippel M."/>
            <person name="Hughes G.M."/>
            <person name="Lavrichenko K."/>
            <person name="Devanna P."/>
            <person name="Winkler S."/>
            <person name="Jermiin L.S."/>
            <person name="Skirmuntt E.C."/>
            <person name="Katzourakis A."/>
            <person name="Burkitt-Gray L."/>
            <person name="Ray D.A."/>
            <person name="Sullivan K.A.M."/>
            <person name="Roscito J.G."/>
            <person name="Kirilenko B.M."/>
            <person name="Davalos L.M."/>
            <person name="Corthals A.P."/>
            <person name="Power M.L."/>
            <person name="Jones G."/>
            <person name="Ransome R.D."/>
            <person name="Dechmann D.K.N."/>
            <person name="Locatelli A.G."/>
            <person name="Puechmaille S.J."/>
            <person name="Fedrigo O."/>
            <person name="Jarvis E.D."/>
            <person name="Hiller M."/>
            <person name="Vernes S.C."/>
            <person name="Myers E.W."/>
            <person name="Teeling E.C."/>
        </authorList>
    </citation>
    <scope>NUCLEOTIDE SEQUENCE [LARGE SCALE GENOMIC DNA]</scope>
    <source>
        <strain evidence="14">MRhiFer1</strain>
        <tissue evidence="14">Lung</tissue>
    </source>
</reference>
<feature type="signal peptide" evidence="12">
    <location>
        <begin position="1"/>
        <end position="19"/>
    </location>
</feature>
<organism evidence="14 15">
    <name type="scientific">Rhinolophus ferrumequinum</name>
    <name type="common">Greater horseshoe bat</name>
    <dbReference type="NCBI Taxonomy" id="59479"/>
    <lineage>
        <taxon>Eukaryota</taxon>
        <taxon>Metazoa</taxon>
        <taxon>Chordata</taxon>
        <taxon>Craniata</taxon>
        <taxon>Vertebrata</taxon>
        <taxon>Euteleostomi</taxon>
        <taxon>Mammalia</taxon>
        <taxon>Eutheria</taxon>
        <taxon>Laurasiatheria</taxon>
        <taxon>Chiroptera</taxon>
        <taxon>Yinpterochiroptera</taxon>
        <taxon>Rhinolophoidea</taxon>
        <taxon>Rhinolophidae</taxon>
        <taxon>Rhinolophinae</taxon>
        <taxon>Rhinolophus</taxon>
    </lineage>
</organism>
<feature type="domain" description="SRCR" evidence="13">
    <location>
        <begin position="20"/>
        <end position="120"/>
    </location>
</feature>
<comment type="function">
    <text evidence="6">Binds to extracellular matrix proteins. Binds to pathogen-associated molecular patterns (PAMPs) present on the cell walls of Gram-positive and Gram-negative bacteria and fungi, behaving as a pattern recognition receptor (PRR). Induces bacterial and fungal aggregation and subsequent inhibition of PAMP-induced cytokine release. Does not possess intrinsic bactericidal activity. May play a role in the innate defense and homeostasis of certain epithelial surfaces.</text>
</comment>
<feature type="compositionally biased region" description="Low complexity" evidence="11">
    <location>
        <begin position="144"/>
        <end position="156"/>
    </location>
</feature>
<feature type="compositionally biased region" description="Low complexity" evidence="11">
    <location>
        <begin position="1232"/>
        <end position="1245"/>
    </location>
</feature>
<evidence type="ECO:0000256" key="10">
    <source>
        <dbReference type="SAM" id="Coils"/>
    </source>
</evidence>
<dbReference type="GO" id="GO:0050840">
    <property type="term" value="F:extracellular matrix binding"/>
    <property type="evidence" value="ECO:0007669"/>
    <property type="project" value="TreeGrafter"/>
</dbReference>
<feature type="compositionally biased region" description="Polar residues" evidence="11">
    <location>
        <begin position="1147"/>
        <end position="1159"/>
    </location>
</feature>
<comment type="caution">
    <text evidence="14">The sequence shown here is derived from an EMBL/GenBank/DDBJ whole genome shotgun (WGS) entry which is preliminary data.</text>
</comment>
<dbReference type="GO" id="GO:0016020">
    <property type="term" value="C:membrane"/>
    <property type="evidence" value="ECO:0007669"/>
    <property type="project" value="InterPro"/>
</dbReference>
<comment type="caution">
    <text evidence="9">Lacks conserved residue(s) required for the propagation of feature annotation.</text>
</comment>
<feature type="domain" description="SRCR" evidence="13">
    <location>
        <begin position="307"/>
        <end position="407"/>
    </location>
</feature>
<evidence type="ECO:0000256" key="7">
    <source>
        <dbReference type="ARBA" id="ARBA00064153"/>
    </source>
</evidence>
<dbReference type="SUPFAM" id="SSF56487">
    <property type="entry name" value="SRCR-like"/>
    <property type="match status" value="5"/>
</dbReference>
<dbReference type="Pfam" id="PF00530">
    <property type="entry name" value="SRCR"/>
    <property type="match status" value="5"/>
</dbReference>
<evidence type="ECO:0000256" key="4">
    <source>
        <dbReference type="ARBA" id="ARBA00023170"/>
    </source>
</evidence>
<feature type="compositionally biased region" description="Basic residues" evidence="11">
    <location>
        <begin position="629"/>
        <end position="641"/>
    </location>
</feature>
<feature type="disulfide bond" evidence="9">
    <location>
        <begin position="832"/>
        <end position="842"/>
    </location>
</feature>
<feature type="compositionally biased region" description="Low complexity" evidence="11">
    <location>
        <begin position="1039"/>
        <end position="1051"/>
    </location>
</feature>
<dbReference type="PROSITE" id="PS00420">
    <property type="entry name" value="SRCR_1"/>
    <property type="match status" value="5"/>
</dbReference>
<feature type="compositionally biased region" description="Low complexity" evidence="11">
    <location>
        <begin position="1119"/>
        <end position="1146"/>
    </location>
</feature>
<dbReference type="PANTHER" id="PTHR19331:SF487">
    <property type="entry name" value="SOLUBLE SCAVENGER RECEPTOR CYSTEINE-RICH DOMAIN-CONTAINING PROTEIN SSC5D"/>
    <property type="match status" value="1"/>
</dbReference>
<keyword evidence="3 9" id="KW-1015">Disulfide bond</keyword>
<dbReference type="GO" id="GO:0042494">
    <property type="term" value="P:detection of bacterial lipoprotein"/>
    <property type="evidence" value="ECO:0007669"/>
    <property type="project" value="TreeGrafter"/>
</dbReference>
<sequence length="1424" mass="149647">MRVLACLLVALMGIQAVERLRLADGPHGCAGRLEVWHSGRWGTVCDDGWDLRDAAVACRELGCGAALAAPGGAFFGEGAGPVWLSELACRGGEGQLGLCPHRGWKAHVCSHEEDAGVVCAGQRVANSRDMDGSPSFLDGDPWQGLSGELSPSSEEPPVTHTPRPAGTPQSSSRKKSPRPPKQAKSTRAPALMAGAPHHERLRLASGPHGCAGRLEVWHGGRWGTVCDDGWDLRDAAVACRELGCGGALAAPGGARFGPGSGPVWMDDVGCGGGEQALRDCPRSPWGRSNCDHSEDAGLVCTGPAPRLRLADGPHGCAGRLEVWHGGRWGSVCDDSWDLRDAAVACGELGCGAALAAPGGAFFGEGAGPILLDDLRCRGNETALRFCPSRPWGQHDCHHREDAGAVCDGMPLAYVPSTAPTAGRNSSMPREGASRPPPPTAGQAHQTASKLPLPASPAAPWEPGPEAGSPQLRLVAGPSRCSGRLEVWHAGLWGTVCDDSWDLRDSAVVCRELGCGGARQPDPSVDRFGWGAGPIWLDDVGCVGTEASLSDCPAAPWGKHNCAHNEDVGVTCTGTPGLDSISDPFSWSWIPGLGRDPDVWLPRELATKPSARLTSSVPEKTTKAPGKMPKSTKKWVTKHAKRPTTQPPVMPTAKRSRVPGTQGPPELTLQTTTALNTEVPYRLSSHTTAVLIPRGPRVWTSKTLAMPTTQSPQQMTSEDTVKRIPLASVELSAEIPAEGSPESSKDPLPSPTGGTSGGSGPFRVRLADGPNRCAGRLEVWHAGRWGTVCDDNWDLRDGTVACWELGCGRVRPRVGKTHYGPGTGPIWLDDMGCKGTEASLSNCPAGAWGQHNCGHEEDVGLTCTGHADEEDYPSWTWDPTSGEDLAQGTTAAGASGQTVSWGSTRSPGAPFPAMRHSPSPGDEDGYEDTPSGGALAEGAPTADILGPSLTTGTTRSVGHPSPAPRVRGDTGTGRKPGHDRRLLRPTAARTVPPSSSPGPPLTSDSAPLLIPDTPSTQVTSHPPDTLPSSSNPASWKNSDLTLTTPGLTSSTSDATVVPALTPELSPTPPPTLPKELTSDPSSPAVVTRLSPTSELTPDSDTTPGWDTTPYSIIVSGPSRSPDLSTSPHPTTTLPSTMTSHPTTTPRSITTPHPTRTPHSITTPHPTRTLQPPTTTHPTMTPDSTSTPMITTKSLLISLETELPFPTSAPTVKPSLPSRFTFREAPHPFTSKMSSPDLSPASESSPSRPSPTPNMDTSSTEDFKPPRNQSPKVTPLPIETPHSASDPILTPDLHLSPMARPLDQPPPDHRTLGPNPGQGLGSLGPCVASMPPVKVMACEPPALVELVAAVRDMGSQLQRLTQALERDQQERQAVELRLTQLVEAARGLGQLSEVMKRLAEVAWHPSTPAPTTTTREEEERPLRGDV</sequence>
<feature type="disulfide bond" evidence="9">
    <location>
        <begin position="801"/>
        <end position="862"/>
    </location>
</feature>
<feature type="region of interest" description="Disordered" evidence="11">
    <location>
        <begin position="609"/>
        <end position="667"/>
    </location>
</feature>
<keyword evidence="4 14" id="KW-0675">Receptor</keyword>
<feature type="disulfide bond" evidence="9">
    <location>
        <begin position="226"/>
        <end position="290"/>
    </location>
</feature>
<feature type="compositionally biased region" description="Low complexity" evidence="11">
    <location>
        <begin position="885"/>
        <end position="897"/>
    </location>
</feature>
<feature type="region of interest" description="Disordered" evidence="11">
    <location>
        <begin position="1401"/>
        <end position="1424"/>
    </location>
</feature>
<comment type="subunit">
    <text evidence="7">Interacts with LGALS1 and laminin.</text>
</comment>
<feature type="region of interest" description="Disordered" evidence="11">
    <location>
        <begin position="130"/>
        <end position="192"/>
    </location>
</feature>
<evidence type="ECO:0000256" key="12">
    <source>
        <dbReference type="SAM" id="SignalP"/>
    </source>
</evidence>
<name>A0A7J7SL47_RHIFE</name>
<keyword evidence="10" id="KW-0175">Coiled coil</keyword>
<dbReference type="GO" id="GO:0005615">
    <property type="term" value="C:extracellular space"/>
    <property type="evidence" value="ECO:0007669"/>
    <property type="project" value="TreeGrafter"/>
</dbReference>
<feature type="region of interest" description="Disordered" evidence="11">
    <location>
        <begin position="1224"/>
        <end position="1314"/>
    </location>
</feature>
<dbReference type="FunFam" id="3.10.250.10:FF:000007">
    <property type="entry name" value="Soluble scavenger receptor cysteine-rich domain-containing protein SSC5D"/>
    <property type="match status" value="5"/>
</dbReference>
<feature type="disulfide bond" evidence="9">
    <location>
        <begin position="541"/>
        <end position="551"/>
    </location>
</feature>
<feature type="disulfide bond" evidence="9">
    <location>
        <begin position="788"/>
        <end position="852"/>
    </location>
</feature>
<feature type="disulfide bond" evidence="9">
    <location>
        <begin position="45"/>
        <end position="109"/>
    </location>
</feature>
<feature type="region of interest" description="Disordered" evidence="11">
    <location>
        <begin position="733"/>
        <end position="764"/>
    </location>
</feature>
<dbReference type="Gene3D" id="3.10.250.10">
    <property type="entry name" value="SRCR-like domain"/>
    <property type="match status" value="5"/>
</dbReference>
<feature type="domain" description="SRCR" evidence="13">
    <location>
        <begin position="471"/>
        <end position="572"/>
    </location>
</feature>
<evidence type="ECO:0000256" key="8">
    <source>
        <dbReference type="ARBA" id="ARBA00069168"/>
    </source>
</evidence>
<evidence type="ECO:0000256" key="5">
    <source>
        <dbReference type="ARBA" id="ARBA00023180"/>
    </source>
</evidence>
<evidence type="ECO:0000256" key="1">
    <source>
        <dbReference type="ARBA" id="ARBA00022729"/>
    </source>
</evidence>
<dbReference type="OrthoDB" id="9623674at2759"/>
<dbReference type="InterPro" id="IPR036772">
    <property type="entry name" value="SRCR-like_dom_sf"/>
</dbReference>
<keyword evidence="5" id="KW-0325">Glycoprotein</keyword>
<evidence type="ECO:0000256" key="11">
    <source>
        <dbReference type="SAM" id="MobiDB-lite"/>
    </source>
</evidence>
<evidence type="ECO:0000256" key="6">
    <source>
        <dbReference type="ARBA" id="ARBA00058074"/>
    </source>
</evidence>
<dbReference type="GO" id="GO:0006952">
    <property type="term" value="P:defense response"/>
    <property type="evidence" value="ECO:0007669"/>
    <property type="project" value="TreeGrafter"/>
</dbReference>
<dbReference type="EMBL" id="JACAGC010000022">
    <property type="protein sequence ID" value="KAF6289151.1"/>
    <property type="molecule type" value="Genomic_DNA"/>
</dbReference>
<evidence type="ECO:0000256" key="3">
    <source>
        <dbReference type="ARBA" id="ARBA00023157"/>
    </source>
</evidence>
<feature type="disulfide bond" evidence="9">
    <location>
        <begin position="345"/>
        <end position="406"/>
    </location>
</feature>
<feature type="compositionally biased region" description="Basic and acidic residues" evidence="11">
    <location>
        <begin position="1412"/>
        <end position="1424"/>
    </location>
</feature>
<evidence type="ECO:0000256" key="9">
    <source>
        <dbReference type="PROSITE-ProRule" id="PRU00196"/>
    </source>
</evidence>
<feature type="domain" description="SRCR" evidence="13">
    <location>
        <begin position="763"/>
        <end position="863"/>
    </location>
</feature>
<feature type="domain" description="SRCR" evidence="13">
    <location>
        <begin position="201"/>
        <end position="301"/>
    </location>
</feature>
<feature type="disulfide bond" evidence="9">
    <location>
        <begin position="58"/>
        <end position="119"/>
    </location>
</feature>
<keyword evidence="2" id="KW-0677">Repeat</keyword>
<gene>
    <name evidence="14" type="ORF">mRhiFer1_016190</name>
</gene>
<dbReference type="PROSITE" id="PS50287">
    <property type="entry name" value="SRCR_2"/>
    <property type="match status" value="5"/>
</dbReference>
<feature type="compositionally biased region" description="Polar residues" evidence="11">
    <location>
        <begin position="417"/>
        <end position="427"/>
    </location>
</feature>
<proteinExistence type="predicted"/>
<dbReference type="PRINTS" id="PR00258">
    <property type="entry name" value="SPERACTRCPTR"/>
</dbReference>
<feature type="disulfide bond" evidence="9">
    <location>
        <begin position="89"/>
        <end position="99"/>
    </location>
</feature>
<feature type="disulfide bond" evidence="9">
    <location>
        <begin position="239"/>
        <end position="300"/>
    </location>
</feature>
<feature type="compositionally biased region" description="Pro residues" evidence="11">
    <location>
        <begin position="453"/>
        <end position="462"/>
    </location>
</feature>
<feature type="disulfide bond" evidence="9">
    <location>
        <begin position="376"/>
        <end position="386"/>
    </location>
</feature>
<dbReference type="PANTHER" id="PTHR19331">
    <property type="entry name" value="SCAVENGER RECEPTOR DOMAIN-CONTAINING"/>
    <property type="match status" value="1"/>
</dbReference>
<feature type="coiled-coil region" evidence="10">
    <location>
        <begin position="1348"/>
        <end position="1382"/>
    </location>
</feature>